<dbReference type="PRINTS" id="PR00785">
    <property type="entry name" value="NCTRNSLOCATR"/>
</dbReference>
<dbReference type="Pfam" id="PF14598">
    <property type="entry name" value="PAS_11"/>
    <property type="match status" value="1"/>
</dbReference>
<dbReference type="InterPro" id="IPR001067">
    <property type="entry name" value="Nuc_translocat"/>
</dbReference>
<evidence type="ECO:0000259" key="7">
    <source>
        <dbReference type="PROSITE" id="PS50112"/>
    </source>
</evidence>
<dbReference type="GO" id="GO:0005667">
    <property type="term" value="C:transcription regulator complex"/>
    <property type="evidence" value="ECO:0007669"/>
    <property type="project" value="InterPro"/>
</dbReference>
<dbReference type="NCBIfam" id="TIGR00229">
    <property type="entry name" value="sensory_box"/>
    <property type="match status" value="2"/>
</dbReference>
<dbReference type="Gene3D" id="3.30.450.20">
    <property type="entry name" value="PAS domain"/>
    <property type="match status" value="2"/>
</dbReference>
<evidence type="ECO:0000313" key="10">
    <source>
        <dbReference type="Proteomes" id="UP000678499"/>
    </source>
</evidence>
<dbReference type="InterPro" id="IPR035965">
    <property type="entry name" value="PAS-like_dom_sf"/>
</dbReference>
<evidence type="ECO:0000256" key="1">
    <source>
        <dbReference type="ARBA" id="ARBA00022737"/>
    </source>
</evidence>
<dbReference type="SUPFAM" id="SSF47459">
    <property type="entry name" value="HLH, helix-loop-helix DNA-binding domain"/>
    <property type="match status" value="1"/>
</dbReference>
<dbReference type="PROSITE" id="PS50888">
    <property type="entry name" value="BHLH"/>
    <property type="match status" value="1"/>
</dbReference>
<keyword evidence="4" id="KW-0804">Transcription</keyword>
<dbReference type="OrthoDB" id="71302at2759"/>
<dbReference type="SMART" id="SM00353">
    <property type="entry name" value="HLH"/>
    <property type="match status" value="1"/>
</dbReference>
<dbReference type="Pfam" id="PF00010">
    <property type="entry name" value="HLH"/>
    <property type="match status" value="1"/>
</dbReference>
<dbReference type="GO" id="GO:0003677">
    <property type="term" value="F:DNA binding"/>
    <property type="evidence" value="ECO:0007669"/>
    <property type="project" value="UniProtKB-KW"/>
</dbReference>
<dbReference type="PANTHER" id="PTHR23042">
    <property type="entry name" value="CIRCADIAN PROTEIN CLOCK/ARNT/BMAL/PAS"/>
    <property type="match status" value="1"/>
</dbReference>
<dbReference type="GO" id="GO:0003700">
    <property type="term" value="F:DNA-binding transcription factor activity"/>
    <property type="evidence" value="ECO:0007669"/>
    <property type="project" value="InterPro"/>
</dbReference>
<dbReference type="SMART" id="SM00091">
    <property type="entry name" value="PAS"/>
    <property type="match status" value="2"/>
</dbReference>
<dbReference type="InterPro" id="IPR013655">
    <property type="entry name" value="PAS_fold_3"/>
</dbReference>
<dbReference type="EMBL" id="CAJPEX010000094">
    <property type="protein sequence ID" value="CAG0913238.1"/>
    <property type="molecule type" value="Genomic_DNA"/>
</dbReference>
<dbReference type="Gene3D" id="4.10.280.10">
    <property type="entry name" value="Helix-loop-helix DNA-binding domain"/>
    <property type="match status" value="1"/>
</dbReference>
<dbReference type="Proteomes" id="UP000678499">
    <property type="component" value="Unassembled WGS sequence"/>
</dbReference>
<dbReference type="EMBL" id="OA882131">
    <property type="protein sequence ID" value="CAD7273086.1"/>
    <property type="molecule type" value="Genomic_DNA"/>
</dbReference>
<dbReference type="GO" id="GO:0005634">
    <property type="term" value="C:nucleus"/>
    <property type="evidence" value="ECO:0007669"/>
    <property type="project" value="InterPro"/>
</dbReference>
<dbReference type="GO" id="GO:0046983">
    <property type="term" value="F:protein dimerization activity"/>
    <property type="evidence" value="ECO:0007669"/>
    <property type="project" value="InterPro"/>
</dbReference>
<dbReference type="CDD" id="cd00130">
    <property type="entry name" value="PAS"/>
    <property type="match status" value="2"/>
</dbReference>
<organism evidence="9">
    <name type="scientific">Notodromas monacha</name>
    <dbReference type="NCBI Taxonomy" id="399045"/>
    <lineage>
        <taxon>Eukaryota</taxon>
        <taxon>Metazoa</taxon>
        <taxon>Ecdysozoa</taxon>
        <taxon>Arthropoda</taxon>
        <taxon>Crustacea</taxon>
        <taxon>Oligostraca</taxon>
        <taxon>Ostracoda</taxon>
        <taxon>Podocopa</taxon>
        <taxon>Podocopida</taxon>
        <taxon>Cypridocopina</taxon>
        <taxon>Cypridoidea</taxon>
        <taxon>Cyprididae</taxon>
        <taxon>Notodromas</taxon>
    </lineage>
</organism>
<feature type="region of interest" description="Disordered" evidence="6">
    <location>
        <begin position="19"/>
        <end position="73"/>
    </location>
</feature>
<keyword evidence="10" id="KW-1185">Reference proteome</keyword>
<proteinExistence type="predicted"/>
<feature type="domain" description="PAS" evidence="7">
    <location>
        <begin position="132"/>
        <end position="197"/>
    </location>
</feature>
<sequence length="576" mass="63672">MDELEKYDFFDMVASPSARKRSFPFSPSVSNASGLDPSETDDADSNHGSNQLQTGGQCWKHARQNHSQIEKRRRDKMNMHINELAALVPMCSAMAKKLDKLTVLRMVVQYVKTVRGAVHSYTEGTYKPSFVTDAELRSLLLRIADGFVFVVGCDRGKLLFVSESVTSVLGYPRSELLGQSWFDILHPKDIQKMKEQLASSDLNPRERFIDSKTMLPVKTEASHSNQGTGGLCPGARRAFFCRMRAKDAEVRQNRNQKRFNVVRCVGYLKAWTPIDDEEGSSNMSCLVAVGRVMPPPSAHSMPLTTRTDASSVIQNSSQQPPKTGLSFCSRHSLDGKYVYVDPTITYILGYLPQEVVGLNLSDFHHPDDAASLADIHRRALNEPSGVLSPAYRFKAKDGFHHFFQTHFKAFRNPWTKDTEFIIARNFLPFKEGENPFGSAPNLEFACDSIGMGTEMTNPCVSMSSCCDAQPQQQQQGILTPTLEDTVIQQQPPLLPVHRPSLQDAAGCSSAPTQRSPVDLVGEVETPEIHTDLPPSGSSVDNEGNDEAAMAVIMRLLEVDAGLGGPVDYSGLPWPLT</sequence>
<dbReference type="SUPFAM" id="SSF55785">
    <property type="entry name" value="PYP-like sensor domain (PAS domain)"/>
    <property type="match status" value="2"/>
</dbReference>
<evidence type="ECO:0000256" key="5">
    <source>
        <dbReference type="ARBA" id="ARBA00023242"/>
    </source>
</evidence>
<feature type="domain" description="PAS" evidence="7">
    <location>
        <begin position="332"/>
        <end position="383"/>
    </location>
</feature>
<dbReference type="InterPro" id="IPR036638">
    <property type="entry name" value="HLH_DNA-bd_sf"/>
</dbReference>
<reference evidence="9" key="1">
    <citation type="submission" date="2020-11" db="EMBL/GenBank/DDBJ databases">
        <authorList>
            <person name="Tran Van P."/>
        </authorList>
    </citation>
    <scope>NUCLEOTIDE SEQUENCE</scope>
</reference>
<dbReference type="Pfam" id="PF08447">
    <property type="entry name" value="PAS_3"/>
    <property type="match status" value="1"/>
</dbReference>
<dbReference type="InterPro" id="IPR011598">
    <property type="entry name" value="bHLH_dom"/>
</dbReference>
<dbReference type="InterPro" id="IPR050933">
    <property type="entry name" value="Circadian_TF"/>
</dbReference>
<dbReference type="PROSITE" id="PS50112">
    <property type="entry name" value="PAS"/>
    <property type="match status" value="2"/>
</dbReference>
<keyword evidence="2" id="KW-0805">Transcription regulation</keyword>
<gene>
    <name evidence="9" type="ORF">NMOB1V02_LOCUS990</name>
</gene>
<evidence type="ECO:0000256" key="4">
    <source>
        <dbReference type="ARBA" id="ARBA00023163"/>
    </source>
</evidence>
<accession>A0A7R9BEX8</accession>
<feature type="compositionally biased region" description="Polar residues" evidence="6">
    <location>
        <begin position="46"/>
        <end position="56"/>
    </location>
</feature>
<keyword evidence="1" id="KW-0677">Repeat</keyword>
<evidence type="ECO:0000256" key="3">
    <source>
        <dbReference type="ARBA" id="ARBA00023125"/>
    </source>
</evidence>
<keyword evidence="3" id="KW-0238">DNA-binding</keyword>
<dbReference type="InterPro" id="IPR000014">
    <property type="entry name" value="PAS"/>
</dbReference>
<evidence type="ECO:0000256" key="6">
    <source>
        <dbReference type="SAM" id="MobiDB-lite"/>
    </source>
</evidence>
<evidence type="ECO:0000313" key="9">
    <source>
        <dbReference type="EMBL" id="CAD7273086.1"/>
    </source>
</evidence>
<name>A0A7R9BEX8_9CRUS</name>
<dbReference type="GO" id="GO:0045944">
    <property type="term" value="P:positive regulation of transcription by RNA polymerase II"/>
    <property type="evidence" value="ECO:0007669"/>
    <property type="project" value="UniProtKB-ARBA"/>
</dbReference>
<protein>
    <submittedName>
        <fullName evidence="9">Uncharacterized protein</fullName>
    </submittedName>
</protein>
<dbReference type="AlphaFoldDB" id="A0A7R9BEX8"/>
<evidence type="ECO:0000256" key="2">
    <source>
        <dbReference type="ARBA" id="ARBA00023015"/>
    </source>
</evidence>
<keyword evidence="5" id="KW-0539">Nucleus</keyword>
<feature type="domain" description="BHLH" evidence="8">
    <location>
        <begin position="61"/>
        <end position="114"/>
    </location>
</feature>
<dbReference type="GO" id="GO:0005737">
    <property type="term" value="C:cytoplasm"/>
    <property type="evidence" value="ECO:0007669"/>
    <property type="project" value="InterPro"/>
</dbReference>
<evidence type="ECO:0000259" key="8">
    <source>
        <dbReference type="PROSITE" id="PS50888"/>
    </source>
</evidence>